<dbReference type="PANTHER" id="PTHR45947:SF3">
    <property type="entry name" value="SULFOQUINOVOSYL TRANSFERASE SQD2"/>
    <property type="match status" value="1"/>
</dbReference>
<protein>
    <submittedName>
        <fullName evidence="3">Glycosyltransferase</fullName>
        <ecNumber evidence="3">2.4.-.-</ecNumber>
    </submittedName>
</protein>
<dbReference type="AlphaFoldDB" id="A0A8E6B479"/>
<dbReference type="EC" id="2.4.-.-" evidence="3"/>
<dbReference type="GO" id="GO:0016757">
    <property type="term" value="F:glycosyltransferase activity"/>
    <property type="evidence" value="ECO:0007669"/>
    <property type="project" value="UniProtKB-KW"/>
</dbReference>
<proteinExistence type="predicted"/>
<dbReference type="InterPro" id="IPR001296">
    <property type="entry name" value="Glyco_trans_1"/>
</dbReference>
<gene>
    <name evidence="3" type="ORF">KIH39_20150</name>
</gene>
<dbReference type="InterPro" id="IPR028098">
    <property type="entry name" value="Glyco_trans_4-like_N"/>
</dbReference>
<dbReference type="EMBL" id="CP074694">
    <property type="protein sequence ID" value="QVL31139.1"/>
    <property type="molecule type" value="Genomic_DNA"/>
</dbReference>
<dbReference type="SUPFAM" id="SSF53756">
    <property type="entry name" value="UDP-Glycosyltransferase/glycogen phosphorylase"/>
    <property type="match status" value="1"/>
</dbReference>
<evidence type="ECO:0000313" key="3">
    <source>
        <dbReference type="EMBL" id="QVL31139.1"/>
    </source>
</evidence>
<dbReference type="Pfam" id="PF13439">
    <property type="entry name" value="Glyco_transf_4"/>
    <property type="match status" value="1"/>
</dbReference>
<organism evidence="3 4">
    <name type="scientific">Telmatocola sphagniphila</name>
    <dbReference type="NCBI Taxonomy" id="1123043"/>
    <lineage>
        <taxon>Bacteria</taxon>
        <taxon>Pseudomonadati</taxon>
        <taxon>Planctomycetota</taxon>
        <taxon>Planctomycetia</taxon>
        <taxon>Gemmatales</taxon>
        <taxon>Gemmataceae</taxon>
    </lineage>
</organism>
<feature type="domain" description="Glycosyl transferase family 1" evidence="1">
    <location>
        <begin position="194"/>
        <end position="359"/>
    </location>
</feature>
<dbReference type="Gene3D" id="3.40.50.2000">
    <property type="entry name" value="Glycogen Phosphorylase B"/>
    <property type="match status" value="2"/>
</dbReference>
<name>A0A8E6B479_9BACT</name>
<sequence length="385" mass="44023">MVVLQKTEQKPVTILDARVIAGSGGGPDKTIINSPRYLQSAGYRMLCAYMHSSRDAGFEKLRDKARDKQTELLSVHDEGPLDYRVVPRMLKICREQQVDIWHGHDYKTNALGLLLKRFHPMRLVTTLHGWVHNTHRTPLYYRIDQLTLRYYEKVICVSEDLYKLARQAGVPATRCELLENGIDLEDYKRRKSITEAKEELGFRTDRLLIGACGRLSAEKGFDILIAAVGHLLQNFPFVELAIVGEGEEKAKLEQIIRDWSLQDHVKLLGYRSDVPQLYEAFDIFALSSHREGLPNVVLEAMATEVPVVATAVNGVPKLIREGENGLLVRAGQVEDLREALQRLVEEASLRQRLGSRARQTVENEFSFAKRMDKLRRMYDRMLARK</sequence>
<dbReference type="RefSeq" id="WP_213495020.1">
    <property type="nucleotide sequence ID" value="NZ_CP074694.1"/>
</dbReference>
<keyword evidence="3" id="KW-0328">Glycosyltransferase</keyword>
<feature type="domain" description="Glycosyltransferase subfamily 4-like N-terminal" evidence="2">
    <location>
        <begin position="25"/>
        <end position="185"/>
    </location>
</feature>
<evidence type="ECO:0000313" key="4">
    <source>
        <dbReference type="Proteomes" id="UP000676194"/>
    </source>
</evidence>
<dbReference type="Proteomes" id="UP000676194">
    <property type="component" value="Chromosome"/>
</dbReference>
<dbReference type="KEGG" id="tsph:KIH39_20150"/>
<accession>A0A8E6B479</accession>
<dbReference type="InterPro" id="IPR050194">
    <property type="entry name" value="Glycosyltransferase_grp1"/>
</dbReference>
<dbReference type="PANTHER" id="PTHR45947">
    <property type="entry name" value="SULFOQUINOVOSYL TRANSFERASE SQD2"/>
    <property type="match status" value="1"/>
</dbReference>
<evidence type="ECO:0000259" key="1">
    <source>
        <dbReference type="Pfam" id="PF00534"/>
    </source>
</evidence>
<keyword evidence="3" id="KW-0808">Transferase</keyword>
<keyword evidence="4" id="KW-1185">Reference proteome</keyword>
<dbReference type="Pfam" id="PF00534">
    <property type="entry name" value="Glycos_transf_1"/>
    <property type="match status" value="1"/>
</dbReference>
<reference evidence="3" key="1">
    <citation type="submission" date="2021-05" db="EMBL/GenBank/DDBJ databases">
        <title>Complete genome sequence of the cellulolytic planctomycete Telmatocola sphagniphila SP2T and characterization of the first cellulase from planctomycetes.</title>
        <authorList>
            <person name="Rakitin A.L."/>
            <person name="Beletsky A.V."/>
            <person name="Naumoff D.G."/>
            <person name="Kulichevskaya I.S."/>
            <person name="Mardanov A.V."/>
            <person name="Ravin N.V."/>
            <person name="Dedysh S.N."/>
        </authorList>
    </citation>
    <scope>NUCLEOTIDE SEQUENCE</scope>
    <source>
        <strain evidence="3">SP2T</strain>
    </source>
</reference>
<evidence type="ECO:0000259" key="2">
    <source>
        <dbReference type="Pfam" id="PF13439"/>
    </source>
</evidence>